<sequence length="619" mass="71306">MNREFYNKMANSHVRHAVQSRGKLVHKSKSFLDQKTLSGNKNDKKVKKLASNKNMKRLPANRINKAKSSNTKTMKSMMTGSFDRKNNIEHVLADHKVKLGSFKVRKNKDNKLISSKDHHSKHKKYISESTMYPQEVITSKKKNKIKAVVVTTVNLTRNGQKTFKKQMISPCPSSKTFVKERNSLNKFFNSNRKKNKLLFDTQDRDLVKDPALMKVSKIEYQIKKHCLKNKKLVKTMSSSSAHKQNFSQKERGGRLKPSLFLENMKDGDRPTRNTSKTSYRNNPSRIGELDTSFVYADIDLEDKKESALDERGISEKITTKSSKTYASNFQKVAGKNKSYGCSCGKPKDPTLNCCKRAEEWLKYAFNGSSKSFSQKDKKVFKELVDTKVKKESCIENENDDRIPITVCIENDLKRTFPHEEYYQSSEAKETLFNVLKAYTLYDTKCGYVQGMNFIAASLIYHSSPDIAFWCLVSLMFDYNLRNNYEVGFAGIEDINNEIKRLLVLKCSKLNKRFEETETDLGIFSLEMIMSLFGIAIPLSCTGEFYDNFFANGWNFFVRLIITFLESIQQTLLQEEDPWKIIRLIKAHTSSPSNAHRFDELDPSPINWAELIRKASEMDS</sequence>
<evidence type="ECO:0000313" key="3">
    <source>
        <dbReference type="EMBL" id="CAI2359524.1"/>
    </source>
</evidence>
<dbReference type="PANTHER" id="PTHR47219">
    <property type="entry name" value="RAB GTPASE-ACTIVATING PROTEIN 1-LIKE"/>
    <property type="match status" value="1"/>
</dbReference>
<dbReference type="AlphaFoldDB" id="A0AAD1U5S4"/>
<dbReference type="EMBL" id="CAMPGE010000767">
    <property type="protein sequence ID" value="CAI2359524.1"/>
    <property type="molecule type" value="Genomic_DNA"/>
</dbReference>
<feature type="compositionally biased region" description="Polar residues" evidence="1">
    <location>
        <begin position="237"/>
        <end position="247"/>
    </location>
</feature>
<dbReference type="Gene3D" id="1.10.8.270">
    <property type="entry name" value="putative rabgap domain of human tbc1 domain family member 14 like domains"/>
    <property type="match status" value="1"/>
</dbReference>
<keyword evidence="4" id="KW-1185">Reference proteome</keyword>
<protein>
    <recommendedName>
        <fullName evidence="2">Rab-GAP TBC domain-containing protein</fullName>
    </recommendedName>
</protein>
<evidence type="ECO:0000313" key="4">
    <source>
        <dbReference type="Proteomes" id="UP001295684"/>
    </source>
</evidence>
<dbReference type="PROSITE" id="PS50086">
    <property type="entry name" value="TBC_RABGAP"/>
    <property type="match status" value="1"/>
</dbReference>
<dbReference type="SUPFAM" id="SSF47923">
    <property type="entry name" value="Ypt/Rab-GAP domain of gyp1p"/>
    <property type="match status" value="2"/>
</dbReference>
<evidence type="ECO:0000256" key="1">
    <source>
        <dbReference type="SAM" id="MobiDB-lite"/>
    </source>
</evidence>
<dbReference type="SMART" id="SM00164">
    <property type="entry name" value="TBC"/>
    <property type="match status" value="1"/>
</dbReference>
<dbReference type="InterPro" id="IPR000195">
    <property type="entry name" value="Rab-GAP-TBC_dom"/>
</dbReference>
<comment type="caution">
    <text evidence="3">The sequence shown here is derived from an EMBL/GenBank/DDBJ whole genome shotgun (WGS) entry which is preliminary data.</text>
</comment>
<dbReference type="PANTHER" id="PTHR47219:SF9">
    <property type="entry name" value="GTPASE ACTIVATING PROTEIN AND CENTROSOME-ASSOCIATED, ISOFORM B"/>
    <property type="match status" value="1"/>
</dbReference>
<accession>A0AAD1U5S4</accession>
<dbReference type="InterPro" id="IPR035969">
    <property type="entry name" value="Rab-GAP_TBC_sf"/>
</dbReference>
<dbReference type="Gene3D" id="1.10.472.80">
    <property type="entry name" value="Ypt/Rab-GAP domain of gyp1p, domain 3"/>
    <property type="match status" value="1"/>
</dbReference>
<reference evidence="3" key="1">
    <citation type="submission" date="2023-07" db="EMBL/GenBank/DDBJ databases">
        <authorList>
            <consortium name="AG Swart"/>
            <person name="Singh M."/>
            <person name="Singh A."/>
            <person name="Seah K."/>
            <person name="Emmerich C."/>
        </authorList>
    </citation>
    <scope>NUCLEOTIDE SEQUENCE</scope>
    <source>
        <strain evidence="3">DP1</strain>
    </source>
</reference>
<proteinExistence type="predicted"/>
<feature type="region of interest" description="Disordered" evidence="1">
    <location>
        <begin position="237"/>
        <end position="284"/>
    </location>
</feature>
<dbReference type="Proteomes" id="UP001295684">
    <property type="component" value="Unassembled WGS sequence"/>
</dbReference>
<organism evidence="3 4">
    <name type="scientific">Euplotes crassus</name>
    <dbReference type="NCBI Taxonomy" id="5936"/>
    <lineage>
        <taxon>Eukaryota</taxon>
        <taxon>Sar</taxon>
        <taxon>Alveolata</taxon>
        <taxon>Ciliophora</taxon>
        <taxon>Intramacronucleata</taxon>
        <taxon>Spirotrichea</taxon>
        <taxon>Hypotrichia</taxon>
        <taxon>Euplotida</taxon>
        <taxon>Euplotidae</taxon>
        <taxon>Moneuplotes</taxon>
    </lineage>
</organism>
<feature type="domain" description="Rab-GAP TBC" evidence="2">
    <location>
        <begin position="350"/>
        <end position="552"/>
    </location>
</feature>
<gene>
    <name evidence="3" type="ORF">ECRASSUSDP1_LOCUS815</name>
</gene>
<dbReference type="InterPro" id="IPR050302">
    <property type="entry name" value="Rab_GAP_TBC_domain"/>
</dbReference>
<dbReference type="GO" id="GO:0005096">
    <property type="term" value="F:GTPase activator activity"/>
    <property type="evidence" value="ECO:0007669"/>
    <property type="project" value="TreeGrafter"/>
</dbReference>
<dbReference type="Pfam" id="PF00566">
    <property type="entry name" value="RabGAP-TBC"/>
    <property type="match status" value="1"/>
</dbReference>
<name>A0AAD1U5S4_EUPCR</name>
<feature type="compositionally biased region" description="Polar residues" evidence="1">
    <location>
        <begin position="272"/>
        <end position="284"/>
    </location>
</feature>
<dbReference type="GO" id="GO:0031267">
    <property type="term" value="F:small GTPase binding"/>
    <property type="evidence" value="ECO:0007669"/>
    <property type="project" value="TreeGrafter"/>
</dbReference>
<evidence type="ECO:0000259" key="2">
    <source>
        <dbReference type="PROSITE" id="PS50086"/>
    </source>
</evidence>